<keyword evidence="2" id="KW-1185">Reference proteome</keyword>
<evidence type="ECO:0000313" key="2">
    <source>
        <dbReference type="Proteomes" id="UP000292408"/>
    </source>
</evidence>
<evidence type="ECO:0000313" key="1">
    <source>
        <dbReference type="EMBL" id="RZT64320.1"/>
    </source>
</evidence>
<dbReference type="AlphaFoldDB" id="A0A4Q7TVN7"/>
<comment type="caution">
    <text evidence="1">The sequence shown here is derived from an EMBL/GenBank/DDBJ whole genome shotgun (WGS) entry which is preliminary data.</text>
</comment>
<sequence>MCGSPATWVIATDNAGDAGGSSSVALVTLPIDGGVPFPDVFFPTDAFIEGSYGTDTNANTEVWNVQLTSADPAAEVAAVEAAYAGAMALSASEDPANGLYSRSFCDTAAGLAVVYGWR</sequence>
<gene>
    <name evidence="1" type="ORF">EV140_0564</name>
</gene>
<proteinExistence type="predicted"/>
<dbReference type="Proteomes" id="UP000292408">
    <property type="component" value="Unassembled WGS sequence"/>
</dbReference>
<protein>
    <submittedName>
        <fullName evidence="1">Uncharacterized protein</fullName>
    </submittedName>
</protein>
<reference evidence="1 2" key="1">
    <citation type="journal article" date="2015" name="Stand. Genomic Sci.">
        <title>Genomic Encyclopedia of Bacterial and Archaeal Type Strains, Phase III: the genomes of soil and plant-associated and newly described type strains.</title>
        <authorList>
            <person name="Whitman W.B."/>
            <person name="Woyke T."/>
            <person name="Klenk H.P."/>
            <person name="Zhou Y."/>
            <person name="Lilburn T.G."/>
            <person name="Beck B.J."/>
            <person name="De Vos P."/>
            <person name="Vandamme P."/>
            <person name="Eisen J.A."/>
            <person name="Garrity G."/>
            <person name="Hugenholtz P."/>
            <person name="Kyrpides N.C."/>
        </authorList>
    </citation>
    <scope>NUCLEOTIDE SEQUENCE [LARGE SCALE GENOMIC DNA]</scope>
    <source>
        <strain evidence="1 2">AC4r</strain>
    </source>
</reference>
<dbReference type="EMBL" id="SGXT01000011">
    <property type="protein sequence ID" value="RZT64320.1"/>
    <property type="molecule type" value="Genomic_DNA"/>
</dbReference>
<organism evidence="1 2">
    <name type="scientific">Microcella alkaliphila</name>
    <dbReference type="NCBI Taxonomy" id="279828"/>
    <lineage>
        <taxon>Bacteria</taxon>
        <taxon>Bacillati</taxon>
        <taxon>Actinomycetota</taxon>
        <taxon>Actinomycetes</taxon>
        <taxon>Micrococcales</taxon>
        <taxon>Microbacteriaceae</taxon>
        <taxon>Microcella</taxon>
    </lineage>
</organism>
<name>A0A4Q7TVN7_9MICO</name>
<accession>A0A4Q7TVN7</accession>
<dbReference type="RefSeq" id="WP_130280793.1">
    <property type="nucleotide sequence ID" value="NZ_SGXT01000011.1"/>
</dbReference>